<gene>
    <name evidence="1" type="ORF">Bca52824_027726</name>
</gene>
<protein>
    <submittedName>
        <fullName evidence="1">Uncharacterized protein</fullName>
    </submittedName>
</protein>
<accession>A0A8X7VB18</accession>
<dbReference type="PANTHER" id="PTHR38365:SF1">
    <property type="entry name" value="C2 DOMAIN-CONTAINING PROTEIN"/>
    <property type="match status" value="1"/>
</dbReference>
<evidence type="ECO:0000313" key="1">
    <source>
        <dbReference type="EMBL" id="KAG2307978.1"/>
    </source>
</evidence>
<comment type="caution">
    <text evidence="1">The sequence shown here is derived from an EMBL/GenBank/DDBJ whole genome shotgun (WGS) entry which is preliminary data.</text>
</comment>
<dbReference type="Proteomes" id="UP000886595">
    <property type="component" value="Unassembled WGS sequence"/>
</dbReference>
<name>A0A8X7VB18_BRACI</name>
<organism evidence="1 2">
    <name type="scientific">Brassica carinata</name>
    <name type="common">Ethiopian mustard</name>
    <name type="synonym">Abyssinian cabbage</name>
    <dbReference type="NCBI Taxonomy" id="52824"/>
    <lineage>
        <taxon>Eukaryota</taxon>
        <taxon>Viridiplantae</taxon>
        <taxon>Streptophyta</taxon>
        <taxon>Embryophyta</taxon>
        <taxon>Tracheophyta</taxon>
        <taxon>Spermatophyta</taxon>
        <taxon>Magnoliopsida</taxon>
        <taxon>eudicotyledons</taxon>
        <taxon>Gunneridae</taxon>
        <taxon>Pentapetalae</taxon>
        <taxon>rosids</taxon>
        <taxon>malvids</taxon>
        <taxon>Brassicales</taxon>
        <taxon>Brassicaceae</taxon>
        <taxon>Brassiceae</taxon>
        <taxon>Brassica</taxon>
    </lineage>
</organism>
<dbReference type="EMBL" id="JAAMPC010000006">
    <property type="protein sequence ID" value="KAG2307978.1"/>
    <property type="molecule type" value="Genomic_DNA"/>
</dbReference>
<proteinExistence type="predicted"/>
<keyword evidence="2" id="KW-1185">Reference proteome</keyword>
<dbReference type="OrthoDB" id="1039460at2759"/>
<dbReference type="AlphaFoldDB" id="A0A8X7VB18"/>
<dbReference type="PANTHER" id="PTHR38365">
    <property type="entry name" value="C2 DOMAIN-CONTAINING PROTEIN-RELATED"/>
    <property type="match status" value="1"/>
</dbReference>
<reference evidence="1 2" key="1">
    <citation type="submission" date="2020-02" db="EMBL/GenBank/DDBJ databases">
        <authorList>
            <person name="Ma Q."/>
            <person name="Huang Y."/>
            <person name="Song X."/>
            <person name="Pei D."/>
        </authorList>
    </citation>
    <scope>NUCLEOTIDE SEQUENCE [LARGE SCALE GENOMIC DNA]</scope>
    <source>
        <strain evidence="1">Sxm20200214</strain>
        <tissue evidence="1">Leaf</tissue>
    </source>
</reference>
<evidence type="ECO:0000313" key="2">
    <source>
        <dbReference type="Proteomes" id="UP000886595"/>
    </source>
</evidence>
<sequence>MSEKQTTKQRLIRKGKKVQEPVNTELVVDISEGFTKDERDLTQPHMGPEFFRVMAWIDEEDEDGTSVVMSFHGFHQFKQRLVFPLDSSSYKYLYIELIRGRSIKNPGTSNGTVVMGRAKIRLPPWTSCGKFTSKCVEIKGYLNLSMKLHRYLEP</sequence>